<evidence type="ECO:0000313" key="3">
    <source>
        <dbReference type="Proteomes" id="UP000310553"/>
    </source>
</evidence>
<protein>
    <submittedName>
        <fullName evidence="2">Uncharacterized protein</fullName>
    </submittedName>
</protein>
<evidence type="ECO:0000256" key="1">
    <source>
        <dbReference type="SAM" id="MobiDB-lite"/>
    </source>
</evidence>
<name>A0AA92ED95_RALSL</name>
<feature type="region of interest" description="Disordered" evidence="1">
    <location>
        <begin position="1"/>
        <end position="63"/>
    </location>
</feature>
<proteinExistence type="predicted"/>
<sequence length="63" mass="6581">MKDNTEMNLPVPGADSRAPMENSHRAATLKAKNDPWSANRRVRLPHKPGAPLGSGGGSDGSSS</sequence>
<reference evidence="2 3" key="1">
    <citation type="submission" date="2019-04" db="EMBL/GenBank/DDBJ databases">
        <title>Complete Genome of UW386 and Higher Quality Genome of UW700.</title>
        <authorList>
            <person name="Jacobs J."/>
            <person name="Perez A."/>
            <person name="Steidl O."/>
            <person name="Allen C."/>
        </authorList>
    </citation>
    <scope>NUCLEOTIDE SEQUENCE [LARGE SCALE GENOMIC DNA]</scope>
    <source>
        <strain evidence="2 3">UW386</strain>
    </source>
</reference>
<dbReference type="AlphaFoldDB" id="A0AA92ED95"/>
<dbReference type="Proteomes" id="UP000310553">
    <property type="component" value="Chromosome"/>
</dbReference>
<evidence type="ECO:0000313" key="2">
    <source>
        <dbReference type="EMBL" id="QCX49376.1"/>
    </source>
</evidence>
<accession>A0AA92ED95</accession>
<dbReference type="EMBL" id="CP039339">
    <property type="protein sequence ID" value="QCX49376.1"/>
    <property type="molecule type" value="Genomic_DNA"/>
</dbReference>
<gene>
    <name evidence="2" type="ORF">E7Z57_09830</name>
</gene>
<organism evidence="2 3">
    <name type="scientific">Ralstonia solanacearum</name>
    <name type="common">Pseudomonas solanacearum</name>
    <dbReference type="NCBI Taxonomy" id="305"/>
    <lineage>
        <taxon>Bacteria</taxon>
        <taxon>Pseudomonadati</taxon>
        <taxon>Pseudomonadota</taxon>
        <taxon>Betaproteobacteria</taxon>
        <taxon>Burkholderiales</taxon>
        <taxon>Burkholderiaceae</taxon>
        <taxon>Ralstonia</taxon>
        <taxon>Ralstonia solanacearum species complex</taxon>
    </lineage>
</organism>
<feature type="compositionally biased region" description="Gly residues" evidence="1">
    <location>
        <begin position="52"/>
        <end position="63"/>
    </location>
</feature>